<evidence type="ECO:0000256" key="10">
    <source>
        <dbReference type="SAM" id="Phobius"/>
    </source>
</evidence>
<evidence type="ECO:0000256" key="9">
    <source>
        <dbReference type="ARBA" id="ARBA00022840"/>
    </source>
</evidence>
<keyword evidence="7" id="KW-0547">Nucleotide-binding</keyword>
<dbReference type="Gene3D" id="3.30.565.10">
    <property type="entry name" value="Histidine kinase-like ATPase, C-terminal domain"/>
    <property type="match status" value="1"/>
</dbReference>
<dbReference type="InterPro" id="IPR036890">
    <property type="entry name" value="HATPase_C_sf"/>
</dbReference>
<dbReference type="InterPro" id="IPR036097">
    <property type="entry name" value="HisK_dim/P_sf"/>
</dbReference>
<dbReference type="CDD" id="cd06225">
    <property type="entry name" value="HAMP"/>
    <property type="match status" value="1"/>
</dbReference>
<dbReference type="Pfam" id="PF02518">
    <property type="entry name" value="HATPase_c"/>
    <property type="match status" value="1"/>
</dbReference>
<evidence type="ECO:0000259" key="12">
    <source>
        <dbReference type="PROSITE" id="PS50885"/>
    </source>
</evidence>
<dbReference type="InterPro" id="IPR050980">
    <property type="entry name" value="2C_sensor_his_kinase"/>
</dbReference>
<dbReference type="InterPro" id="IPR003594">
    <property type="entry name" value="HATPase_dom"/>
</dbReference>
<name>A0A1M5AU44_VIBGA</name>
<reference evidence="14" key="1">
    <citation type="submission" date="2016-11" db="EMBL/GenBank/DDBJ databases">
        <authorList>
            <person name="Varghese N."/>
            <person name="Submissions S."/>
        </authorList>
    </citation>
    <scope>NUCLEOTIDE SEQUENCE [LARGE SCALE GENOMIC DNA]</scope>
    <source>
        <strain evidence="14">DSM 21264</strain>
    </source>
</reference>
<keyword evidence="14" id="KW-1185">Reference proteome</keyword>
<proteinExistence type="predicted"/>
<gene>
    <name evidence="13" type="ORF">SAMN02745781_02032</name>
</gene>
<evidence type="ECO:0000256" key="4">
    <source>
        <dbReference type="ARBA" id="ARBA00022475"/>
    </source>
</evidence>
<protein>
    <recommendedName>
        <fullName evidence="3">histidine kinase</fullName>
        <ecNumber evidence="3">2.7.13.3</ecNumber>
    </recommendedName>
</protein>
<keyword evidence="10" id="KW-0472">Membrane</keyword>
<keyword evidence="10" id="KW-0812">Transmembrane</keyword>
<keyword evidence="10" id="KW-1133">Transmembrane helix</keyword>
<dbReference type="Proteomes" id="UP000184159">
    <property type="component" value="Unassembled WGS sequence"/>
</dbReference>
<feature type="transmembrane region" description="Helical" evidence="10">
    <location>
        <begin position="232"/>
        <end position="253"/>
    </location>
</feature>
<dbReference type="InterPro" id="IPR003661">
    <property type="entry name" value="HisK_dim/P_dom"/>
</dbReference>
<evidence type="ECO:0000256" key="1">
    <source>
        <dbReference type="ARBA" id="ARBA00000085"/>
    </source>
</evidence>
<dbReference type="InterPro" id="IPR004358">
    <property type="entry name" value="Sig_transdc_His_kin-like_C"/>
</dbReference>
<dbReference type="GO" id="GO:0005886">
    <property type="term" value="C:plasma membrane"/>
    <property type="evidence" value="ECO:0007669"/>
    <property type="project" value="UniProtKB-SubCell"/>
</dbReference>
<dbReference type="EC" id="2.7.13.3" evidence="3"/>
<feature type="domain" description="HAMP" evidence="12">
    <location>
        <begin position="253"/>
        <end position="305"/>
    </location>
</feature>
<keyword evidence="8 13" id="KW-0418">Kinase</keyword>
<dbReference type="PANTHER" id="PTHR44936:SF10">
    <property type="entry name" value="SENSOR PROTEIN RSTB"/>
    <property type="match status" value="1"/>
</dbReference>
<dbReference type="InterPro" id="IPR003660">
    <property type="entry name" value="HAMP_dom"/>
</dbReference>
<dbReference type="PROSITE" id="PS50109">
    <property type="entry name" value="HIS_KIN"/>
    <property type="match status" value="1"/>
</dbReference>
<sequence length="529" mass="60781">MIKSFLGLWFLVFGPLFFLLYPSHLNPILSFNNYIEGQRYERIYQGTFTLIESRLEAMPIDTWQQEIDELSQHFGFALQLLDINKSNLGQQNREEIEQQQIIFFNEEPEFLIKKIGNSHFMLKIFVDAPEAEKIRRGSEGTVYLLQQQFASTEPEYWPTLLRDISTHFPFDLQIVTSNQVKLSQTEQNQLMTHSFFWRANSSDEITFYIRLSDGHSFLLANLIPMSSVSSSVIIVLILVFVLSISLCMFFWTYPLWRDLKNLLAATSRFGHGDLNSRAVVYKISTVATLGNAFNRMADRIEQLLKGQRTLTNAIAHDLRTPLYRLRFAFEMLSHATTDIEKEKYQRSISKSLEDLDSLINQTMVLSRYSGDSQLLSFAKHHLAQLMDDECASVFQLYPDIEYQLQIAPEAIDKLALIDHIAMKRAMSNLLVNACKYTRTRVFVSLSYVAETDMFVIDVCDDGIGIDESDWERIFLPFEQLDNARSHVASGHGLGLAIVKHIAQWHQGSVCAGRSELGGARFTLQFPNRT</sequence>
<dbReference type="PRINTS" id="PR00344">
    <property type="entry name" value="BCTRLSENSOR"/>
</dbReference>
<keyword evidence="4" id="KW-1003">Cell membrane</keyword>
<dbReference type="SUPFAM" id="SSF47384">
    <property type="entry name" value="Homodimeric domain of signal transducing histidine kinase"/>
    <property type="match status" value="1"/>
</dbReference>
<evidence type="ECO:0000256" key="5">
    <source>
        <dbReference type="ARBA" id="ARBA00022553"/>
    </source>
</evidence>
<dbReference type="SUPFAM" id="SSF55874">
    <property type="entry name" value="ATPase domain of HSP90 chaperone/DNA topoisomerase II/histidine kinase"/>
    <property type="match status" value="1"/>
</dbReference>
<dbReference type="Pfam" id="PF00672">
    <property type="entry name" value="HAMP"/>
    <property type="match status" value="1"/>
</dbReference>
<dbReference type="EMBL" id="FQUH01000008">
    <property type="protein sequence ID" value="SHF33740.1"/>
    <property type="molecule type" value="Genomic_DNA"/>
</dbReference>
<dbReference type="InterPro" id="IPR005467">
    <property type="entry name" value="His_kinase_dom"/>
</dbReference>
<evidence type="ECO:0000313" key="14">
    <source>
        <dbReference type="Proteomes" id="UP000184159"/>
    </source>
</evidence>
<feature type="domain" description="Histidine kinase" evidence="11">
    <location>
        <begin position="313"/>
        <end position="529"/>
    </location>
</feature>
<evidence type="ECO:0000259" key="11">
    <source>
        <dbReference type="PROSITE" id="PS50109"/>
    </source>
</evidence>
<keyword evidence="9" id="KW-0067">ATP-binding</keyword>
<keyword evidence="6" id="KW-0808">Transferase</keyword>
<keyword evidence="5" id="KW-0597">Phosphoprotein</keyword>
<dbReference type="SMART" id="SM00388">
    <property type="entry name" value="HisKA"/>
    <property type="match status" value="1"/>
</dbReference>
<evidence type="ECO:0000256" key="8">
    <source>
        <dbReference type="ARBA" id="ARBA00022777"/>
    </source>
</evidence>
<dbReference type="GO" id="GO:0005524">
    <property type="term" value="F:ATP binding"/>
    <property type="evidence" value="ECO:0007669"/>
    <property type="project" value="UniProtKB-KW"/>
</dbReference>
<dbReference type="Pfam" id="PF00512">
    <property type="entry name" value="HisKA"/>
    <property type="match status" value="1"/>
</dbReference>
<dbReference type="SMART" id="SM00304">
    <property type="entry name" value="HAMP"/>
    <property type="match status" value="1"/>
</dbReference>
<dbReference type="PANTHER" id="PTHR44936">
    <property type="entry name" value="SENSOR PROTEIN CREC"/>
    <property type="match status" value="1"/>
</dbReference>
<organism evidence="13 14">
    <name type="scientific">Vibrio gazogenes DSM 21264 = NBRC 103151</name>
    <dbReference type="NCBI Taxonomy" id="1123492"/>
    <lineage>
        <taxon>Bacteria</taxon>
        <taxon>Pseudomonadati</taxon>
        <taxon>Pseudomonadota</taxon>
        <taxon>Gammaproteobacteria</taxon>
        <taxon>Vibrionales</taxon>
        <taxon>Vibrionaceae</taxon>
        <taxon>Vibrio</taxon>
    </lineage>
</organism>
<accession>A0A1M5AU44</accession>
<dbReference type="Gene3D" id="6.10.340.10">
    <property type="match status" value="1"/>
</dbReference>
<evidence type="ECO:0000256" key="6">
    <source>
        <dbReference type="ARBA" id="ARBA00022679"/>
    </source>
</evidence>
<comment type="subcellular location">
    <subcellularLocation>
        <location evidence="2">Cell membrane</location>
        <topology evidence="2">Multi-pass membrane protein</topology>
    </subcellularLocation>
</comment>
<dbReference type="Gene3D" id="1.10.287.130">
    <property type="match status" value="1"/>
</dbReference>
<evidence type="ECO:0000256" key="7">
    <source>
        <dbReference type="ARBA" id="ARBA00022741"/>
    </source>
</evidence>
<dbReference type="SMART" id="SM00387">
    <property type="entry name" value="HATPase_c"/>
    <property type="match status" value="1"/>
</dbReference>
<evidence type="ECO:0000256" key="2">
    <source>
        <dbReference type="ARBA" id="ARBA00004651"/>
    </source>
</evidence>
<evidence type="ECO:0000256" key="3">
    <source>
        <dbReference type="ARBA" id="ARBA00012438"/>
    </source>
</evidence>
<comment type="catalytic activity">
    <reaction evidence="1">
        <text>ATP + protein L-histidine = ADP + protein N-phospho-L-histidine.</text>
        <dbReference type="EC" id="2.7.13.3"/>
    </reaction>
</comment>
<dbReference type="GO" id="GO:0000155">
    <property type="term" value="F:phosphorelay sensor kinase activity"/>
    <property type="evidence" value="ECO:0007669"/>
    <property type="project" value="InterPro"/>
</dbReference>
<dbReference type="RefSeq" id="WP_072958720.1">
    <property type="nucleotide sequence ID" value="NZ_FQUH01000008.1"/>
</dbReference>
<dbReference type="PROSITE" id="PS50885">
    <property type="entry name" value="HAMP"/>
    <property type="match status" value="1"/>
</dbReference>
<dbReference type="AlphaFoldDB" id="A0A1M5AU44"/>
<dbReference type="CDD" id="cd00082">
    <property type="entry name" value="HisKA"/>
    <property type="match status" value="1"/>
</dbReference>
<evidence type="ECO:0000313" key="13">
    <source>
        <dbReference type="EMBL" id="SHF33740.1"/>
    </source>
</evidence>